<feature type="non-terminal residue" evidence="2">
    <location>
        <position position="1"/>
    </location>
</feature>
<sequence length="80" mass="9493">VRYRLLDLQHLSIVGESYWKHLHWCLYSTLVYSIMIPIALIHGFFPMLLANVPDNIMAHYYKKFNDRRTSTGQAERNPVE</sequence>
<dbReference type="Pfam" id="PF19883">
    <property type="entry name" value="DUF6356"/>
    <property type="match status" value="1"/>
</dbReference>
<dbReference type="AlphaFoldDB" id="A0A382JU26"/>
<dbReference type="InterPro" id="IPR045936">
    <property type="entry name" value="DUF6356"/>
</dbReference>
<evidence type="ECO:0000313" key="2">
    <source>
        <dbReference type="EMBL" id="SVC15610.1"/>
    </source>
</evidence>
<gene>
    <name evidence="2" type="ORF">METZ01_LOCUS268464</name>
</gene>
<keyword evidence="1" id="KW-1133">Transmembrane helix</keyword>
<keyword evidence="1" id="KW-0472">Membrane</keyword>
<keyword evidence="1" id="KW-0812">Transmembrane</keyword>
<organism evidence="2">
    <name type="scientific">marine metagenome</name>
    <dbReference type="NCBI Taxonomy" id="408172"/>
    <lineage>
        <taxon>unclassified sequences</taxon>
        <taxon>metagenomes</taxon>
        <taxon>ecological metagenomes</taxon>
    </lineage>
</organism>
<accession>A0A382JU26</accession>
<feature type="transmembrane region" description="Helical" evidence="1">
    <location>
        <begin position="30"/>
        <end position="52"/>
    </location>
</feature>
<protein>
    <submittedName>
        <fullName evidence="2">Uncharacterized protein</fullName>
    </submittedName>
</protein>
<dbReference type="EMBL" id="UINC01076440">
    <property type="protein sequence ID" value="SVC15610.1"/>
    <property type="molecule type" value="Genomic_DNA"/>
</dbReference>
<proteinExistence type="predicted"/>
<name>A0A382JU26_9ZZZZ</name>
<reference evidence="2" key="1">
    <citation type="submission" date="2018-05" db="EMBL/GenBank/DDBJ databases">
        <authorList>
            <person name="Lanie J.A."/>
            <person name="Ng W.-L."/>
            <person name="Kazmierczak K.M."/>
            <person name="Andrzejewski T.M."/>
            <person name="Davidsen T.M."/>
            <person name="Wayne K.J."/>
            <person name="Tettelin H."/>
            <person name="Glass J.I."/>
            <person name="Rusch D."/>
            <person name="Podicherti R."/>
            <person name="Tsui H.-C.T."/>
            <person name="Winkler M.E."/>
        </authorList>
    </citation>
    <scope>NUCLEOTIDE SEQUENCE</scope>
</reference>
<evidence type="ECO:0000256" key="1">
    <source>
        <dbReference type="SAM" id="Phobius"/>
    </source>
</evidence>